<keyword evidence="3" id="KW-0001">2Fe-2S</keyword>
<dbReference type="Pfam" id="PF08022">
    <property type="entry name" value="FAD_binding_8"/>
    <property type="match status" value="1"/>
</dbReference>
<keyword evidence="6" id="KW-0560">Oxidoreductase</keyword>
<evidence type="ECO:0000256" key="4">
    <source>
        <dbReference type="ARBA" id="ARBA00022723"/>
    </source>
</evidence>
<sequence length="400" mass="46140">MEFSMKSVKGLLFIIASFILTLLTWMNTSPQFMIPGLALTSLSLTFILATRLPLLESWFHSLEKVYTVHKFTAFLSIILLIFHNFSMGGLWGSRLAAQFGNLAIYIFASIILVAYLGKYIQYEAWRWIHRLVYLAYILGLFHIYMIMGNRLLTFNLLSFLVGSYALLGLLAGFYIIFLYQKISFPYLGKITHLKRLNHDTREIQIHLSRPFNYQSGQFAFLKIFQEGFESAPHPFSISGGHGQTLYFTVKTSGDHTKNIYDNLQAGSKVTLDRAYGHMIIEEGRENQVWIAGGIGITPFISYIREHPILDKQVHFYYSFRGDENAVYLDLLRNYAQKNPNFELHLIDSTKDGYLNFEQKEVPEHATVYMCGPISMMKALAKQIKKQNPKTELIYEGFKFK</sequence>
<evidence type="ECO:0000256" key="2">
    <source>
        <dbReference type="ARBA" id="ARBA00022630"/>
    </source>
</evidence>
<organism evidence="11 12">
    <name type="scientific">Streptococcus pneumoniae serotype 4 (strain ATCC BAA-334 / TIGR4)</name>
    <dbReference type="NCBI Taxonomy" id="170187"/>
    <lineage>
        <taxon>Bacteria</taxon>
        <taxon>Bacillati</taxon>
        <taxon>Bacillota</taxon>
        <taxon>Bacilli</taxon>
        <taxon>Lactobacillales</taxon>
        <taxon>Streptococcaceae</taxon>
        <taxon>Streptococcus</taxon>
    </lineage>
</organism>
<dbReference type="PANTHER" id="PTHR47354:SF8">
    <property type="entry name" value="1,2-PHENYLACETYL-COA EPOXIDASE, SUBUNIT E"/>
    <property type="match status" value="1"/>
</dbReference>
<evidence type="ECO:0000256" key="1">
    <source>
        <dbReference type="ARBA" id="ARBA00001974"/>
    </source>
</evidence>
<keyword evidence="9" id="KW-1133">Transmembrane helix</keyword>
<feature type="transmembrane region" description="Helical" evidence="9">
    <location>
        <begin position="32"/>
        <end position="50"/>
    </location>
</feature>
<evidence type="ECO:0000256" key="6">
    <source>
        <dbReference type="ARBA" id="ARBA00023002"/>
    </source>
</evidence>
<dbReference type="SUPFAM" id="SSF52343">
    <property type="entry name" value="Ferredoxin reductase-like, C-terminal NADP-linked domain"/>
    <property type="match status" value="1"/>
</dbReference>
<keyword evidence="8" id="KW-0411">Iron-sulfur</keyword>
<feature type="transmembrane region" description="Helical" evidence="9">
    <location>
        <begin position="159"/>
        <end position="179"/>
    </location>
</feature>
<evidence type="ECO:0000313" key="12">
    <source>
        <dbReference type="Proteomes" id="UP000000585"/>
    </source>
</evidence>
<dbReference type="Pfam" id="PF00175">
    <property type="entry name" value="NAD_binding_1"/>
    <property type="match status" value="1"/>
</dbReference>
<dbReference type="InterPro" id="IPR017927">
    <property type="entry name" value="FAD-bd_FR_type"/>
</dbReference>
<dbReference type="SMR" id="A0A0H2UP22"/>
<dbReference type="BioCyc" id="SPNE170187:G1FZB-622-MONOMER"/>
<gene>
    <name evidence="11" type="ordered locus">SP_0606</name>
</gene>
<feature type="transmembrane region" description="Helical" evidence="9">
    <location>
        <begin position="71"/>
        <end position="91"/>
    </location>
</feature>
<dbReference type="PROSITE" id="PS51384">
    <property type="entry name" value="FAD_FR"/>
    <property type="match status" value="1"/>
</dbReference>
<evidence type="ECO:0000313" key="11">
    <source>
        <dbReference type="EMBL" id="AAK74758.1"/>
    </source>
</evidence>
<dbReference type="eggNOG" id="COG4097">
    <property type="taxonomic scope" value="Bacteria"/>
</dbReference>
<dbReference type="PANTHER" id="PTHR47354">
    <property type="entry name" value="NADH OXIDOREDUCTASE HCR"/>
    <property type="match status" value="1"/>
</dbReference>
<keyword evidence="9" id="KW-0472">Membrane</keyword>
<dbReference type="InterPro" id="IPR017938">
    <property type="entry name" value="Riboflavin_synthase-like_b-brl"/>
</dbReference>
<reference evidence="11 12" key="1">
    <citation type="journal article" date="2001" name="Science">
        <title>Complete genome sequence of a virulent isolate of Streptococcus pneumoniae.</title>
        <authorList>
            <person name="Tettelin H."/>
            <person name="Nelson K.E."/>
            <person name="Paulsen I.T."/>
            <person name="Eisen J.A."/>
            <person name="Read T.D."/>
            <person name="Peterson S."/>
            <person name="Heidelberg J."/>
            <person name="DeBoy R.T."/>
            <person name="Haft D.H."/>
            <person name="Dodson R.J."/>
            <person name="Durkin A.S."/>
            <person name="Gwinn M."/>
            <person name="Kolonay J.F."/>
            <person name="Nelson W.C."/>
            <person name="Peterson J.D."/>
            <person name="Umayam L.A."/>
            <person name="White O."/>
            <person name="Salzberg S.L."/>
            <person name="Lewis M.R."/>
            <person name="Radune D."/>
            <person name="Holtzapple E."/>
            <person name="Khouri H."/>
            <person name="Wolf A.M."/>
            <person name="Utterback T.R."/>
            <person name="Hansen C.L."/>
            <person name="McDonald L.A."/>
            <person name="Feldblyum T.V."/>
            <person name="Angiuoli S."/>
            <person name="Dickinson T."/>
            <person name="Hickey E.K."/>
            <person name="Holt I.E."/>
            <person name="Loftus B.J."/>
            <person name="Yang F."/>
            <person name="Smith H.O."/>
            <person name="Venter J.C."/>
            <person name="Dougherty B.A."/>
            <person name="Morrison D.A."/>
            <person name="Hollingshead S.K."/>
            <person name="Fraser C.M."/>
        </authorList>
    </citation>
    <scope>NUCLEOTIDE SEQUENCE [LARGE SCALE GENOMIC DNA]</scope>
    <source>
        <strain evidence="12">ATCC BAA-334 / TIGR4</strain>
    </source>
</reference>
<dbReference type="GO" id="GO:0046872">
    <property type="term" value="F:metal ion binding"/>
    <property type="evidence" value="ECO:0007669"/>
    <property type="project" value="UniProtKB-KW"/>
</dbReference>
<evidence type="ECO:0000256" key="5">
    <source>
        <dbReference type="ARBA" id="ARBA00022827"/>
    </source>
</evidence>
<dbReference type="KEGG" id="spn:SP_0606"/>
<proteinExistence type="predicted"/>
<dbReference type="InterPro" id="IPR013112">
    <property type="entry name" value="FAD-bd_8"/>
</dbReference>
<dbReference type="PRINTS" id="PR00409">
    <property type="entry name" value="PHDIOXRDTASE"/>
</dbReference>
<keyword evidence="7" id="KW-0408">Iron</keyword>
<dbReference type="AlphaFoldDB" id="A0A0H2UP22"/>
<dbReference type="Gene3D" id="3.40.50.80">
    <property type="entry name" value="Nucleotide-binding domain of ferredoxin-NADP reductase (FNR) module"/>
    <property type="match status" value="1"/>
</dbReference>
<keyword evidence="4" id="KW-0479">Metal-binding</keyword>
<feature type="transmembrane region" description="Helical" evidence="9">
    <location>
        <begin position="7"/>
        <end position="26"/>
    </location>
</feature>
<keyword evidence="12" id="KW-1185">Reference proteome</keyword>
<dbReference type="CDD" id="cd06198">
    <property type="entry name" value="FNR_like_3"/>
    <property type="match status" value="1"/>
</dbReference>
<dbReference type="InterPro" id="IPR050415">
    <property type="entry name" value="MRET"/>
</dbReference>
<keyword evidence="9" id="KW-0812">Transmembrane</keyword>
<dbReference type="GO" id="GO:0016491">
    <property type="term" value="F:oxidoreductase activity"/>
    <property type="evidence" value="ECO:0007669"/>
    <property type="project" value="UniProtKB-KW"/>
</dbReference>
<keyword evidence="5" id="KW-0274">FAD</keyword>
<dbReference type="PhylomeDB" id="A0A0H2UP22"/>
<dbReference type="InterPro" id="IPR039261">
    <property type="entry name" value="FNR_nucleotide-bd"/>
</dbReference>
<comment type="cofactor">
    <cofactor evidence="1">
        <name>FAD</name>
        <dbReference type="ChEBI" id="CHEBI:57692"/>
    </cofactor>
</comment>
<evidence type="ECO:0000256" key="7">
    <source>
        <dbReference type="ARBA" id="ARBA00023004"/>
    </source>
</evidence>
<evidence type="ECO:0000256" key="8">
    <source>
        <dbReference type="ARBA" id="ARBA00023014"/>
    </source>
</evidence>
<dbReference type="Gene3D" id="2.40.30.10">
    <property type="entry name" value="Translation factors"/>
    <property type="match status" value="1"/>
</dbReference>
<dbReference type="GO" id="GO:0051537">
    <property type="term" value="F:2 iron, 2 sulfur cluster binding"/>
    <property type="evidence" value="ECO:0007669"/>
    <property type="project" value="UniProtKB-KW"/>
</dbReference>
<accession>A0A0H2UP22</accession>
<dbReference type="Proteomes" id="UP000000585">
    <property type="component" value="Chromosome"/>
</dbReference>
<name>A0A0H2UP22_STRPN</name>
<feature type="transmembrane region" description="Helical" evidence="9">
    <location>
        <begin position="128"/>
        <end position="147"/>
    </location>
</feature>
<dbReference type="PaxDb" id="170187-SP_0606"/>
<keyword evidence="2" id="KW-0285">Flavoprotein</keyword>
<feature type="domain" description="FAD-binding FR-type" evidence="10">
    <location>
        <begin position="183"/>
        <end position="281"/>
    </location>
</feature>
<dbReference type="EMBL" id="AE005672">
    <property type="protein sequence ID" value="AAK74758.1"/>
    <property type="molecule type" value="Genomic_DNA"/>
</dbReference>
<evidence type="ECO:0000259" key="10">
    <source>
        <dbReference type="PROSITE" id="PS51384"/>
    </source>
</evidence>
<dbReference type="SUPFAM" id="SSF63380">
    <property type="entry name" value="Riboflavin synthase domain-like"/>
    <property type="match status" value="1"/>
</dbReference>
<evidence type="ECO:0000256" key="9">
    <source>
        <dbReference type="SAM" id="Phobius"/>
    </source>
</evidence>
<dbReference type="GO" id="GO:0050660">
    <property type="term" value="F:flavin adenine dinucleotide binding"/>
    <property type="evidence" value="ECO:0007669"/>
    <property type="project" value="TreeGrafter"/>
</dbReference>
<feature type="transmembrane region" description="Helical" evidence="9">
    <location>
        <begin position="97"/>
        <end position="116"/>
    </location>
</feature>
<dbReference type="EnsemblBacteria" id="AAK74758">
    <property type="protein sequence ID" value="AAK74758"/>
    <property type="gene ID" value="SP_0606"/>
</dbReference>
<dbReference type="InterPro" id="IPR001433">
    <property type="entry name" value="OxRdtase_FAD/NAD-bd"/>
</dbReference>
<protein>
    <submittedName>
        <fullName evidence="11">Oxidoreductase</fullName>
    </submittedName>
</protein>
<evidence type="ECO:0000256" key="3">
    <source>
        <dbReference type="ARBA" id="ARBA00022714"/>
    </source>
</evidence>